<accession>A0A1L9RK55</accession>
<dbReference type="RefSeq" id="XP_040688960.1">
    <property type="nucleotide sequence ID" value="XM_040837431.1"/>
</dbReference>
<dbReference type="AlphaFoldDB" id="A0A1L9RK55"/>
<dbReference type="GeneID" id="63753279"/>
<reference evidence="4" key="1">
    <citation type="journal article" date="2017" name="Genome Biol.">
        <title>Comparative genomics reveals high biological diversity and specific adaptations in the industrially and medically important fungal genus Aspergillus.</title>
        <authorList>
            <person name="de Vries R.P."/>
            <person name="Riley R."/>
            <person name="Wiebenga A."/>
            <person name="Aguilar-Osorio G."/>
            <person name="Amillis S."/>
            <person name="Uchima C.A."/>
            <person name="Anderluh G."/>
            <person name="Asadollahi M."/>
            <person name="Askin M."/>
            <person name="Barry K."/>
            <person name="Battaglia E."/>
            <person name="Bayram O."/>
            <person name="Benocci T."/>
            <person name="Braus-Stromeyer S.A."/>
            <person name="Caldana C."/>
            <person name="Canovas D."/>
            <person name="Cerqueira G.C."/>
            <person name="Chen F."/>
            <person name="Chen W."/>
            <person name="Choi C."/>
            <person name="Clum A."/>
            <person name="Dos Santos R.A."/>
            <person name="Damasio A.R."/>
            <person name="Diallinas G."/>
            <person name="Emri T."/>
            <person name="Fekete E."/>
            <person name="Flipphi M."/>
            <person name="Freyberg S."/>
            <person name="Gallo A."/>
            <person name="Gournas C."/>
            <person name="Habgood R."/>
            <person name="Hainaut M."/>
            <person name="Harispe M.L."/>
            <person name="Henrissat B."/>
            <person name="Hilden K.S."/>
            <person name="Hope R."/>
            <person name="Hossain A."/>
            <person name="Karabika E."/>
            <person name="Karaffa L."/>
            <person name="Karanyi Z."/>
            <person name="Krasevec N."/>
            <person name="Kuo A."/>
            <person name="Kusch H."/>
            <person name="LaButti K."/>
            <person name="Lagendijk E.L."/>
            <person name="Lapidus A."/>
            <person name="Levasseur A."/>
            <person name="Lindquist E."/>
            <person name="Lipzen A."/>
            <person name="Logrieco A.F."/>
            <person name="MacCabe A."/>
            <person name="Maekelae M.R."/>
            <person name="Malavazi I."/>
            <person name="Melin P."/>
            <person name="Meyer V."/>
            <person name="Mielnichuk N."/>
            <person name="Miskei M."/>
            <person name="Molnar A.P."/>
            <person name="Mule G."/>
            <person name="Ngan C.Y."/>
            <person name="Orejas M."/>
            <person name="Orosz E."/>
            <person name="Ouedraogo J.P."/>
            <person name="Overkamp K.M."/>
            <person name="Park H.-S."/>
            <person name="Perrone G."/>
            <person name="Piumi F."/>
            <person name="Punt P.J."/>
            <person name="Ram A.F."/>
            <person name="Ramon A."/>
            <person name="Rauscher S."/>
            <person name="Record E."/>
            <person name="Riano-Pachon D.M."/>
            <person name="Robert V."/>
            <person name="Roehrig J."/>
            <person name="Ruller R."/>
            <person name="Salamov A."/>
            <person name="Salih N.S."/>
            <person name="Samson R.A."/>
            <person name="Sandor E."/>
            <person name="Sanguinetti M."/>
            <person name="Schuetze T."/>
            <person name="Sepcic K."/>
            <person name="Shelest E."/>
            <person name="Sherlock G."/>
            <person name="Sophianopoulou V."/>
            <person name="Squina F.M."/>
            <person name="Sun H."/>
            <person name="Susca A."/>
            <person name="Todd R.B."/>
            <person name="Tsang A."/>
            <person name="Unkles S.E."/>
            <person name="van de Wiele N."/>
            <person name="van Rossen-Uffink D."/>
            <person name="Oliveira J.V."/>
            <person name="Vesth T.C."/>
            <person name="Visser J."/>
            <person name="Yu J.-H."/>
            <person name="Zhou M."/>
            <person name="Andersen M.R."/>
            <person name="Archer D.B."/>
            <person name="Baker S.E."/>
            <person name="Benoit I."/>
            <person name="Brakhage A.A."/>
            <person name="Braus G.H."/>
            <person name="Fischer R."/>
            <person name="Frisvad J.C."/>
            <person name="Goldman G.H."/>
            <person name="Houbraken J."/>
            <person name="Oakley B."/>
            <person name="Pocsi I."/>
            <person name="Scazzocchio C."/>
            <person name="Seiboth B."/>
            <person name="vanKuyk P.A."/>
            <person name="Wortman J."/>
            <person name="Dyer P.S."/>
            <person name="Grigoriev I.V."/>
        </authorList>
    </citation>
    <scope>NUCLEOTIDE SEQUENCE [LARGE SCALE GENOMIC DNA]</scope>
    <source>
        <strain evidence="4">DTO 134E9</strain>
    </source>
</reference>
<gene>
    <name evidence="3" type="ORF">ASPWEDRAFT_504041</name>
</gene>
<organism evidence="3 4">
    <name type="scientific">Aspergillus wentii DTO 134E9</name>
    <dbReference type="NCBI Taxonomy" id="1073089"/>
    <lineage>
        <taxon>Eukaryota</taxon>
        <taxon>Fungi</taxon>
        <taxon>Dikarya</taxon>
        <taxon>Ascomycota</taxon>
        <taxon>Pezizomycotina</taxon>
        <taxon>Eurotiomycetes</taxon>
        <taxon>Eurotiomycetidae</taxon>
        <taxon>Eurotiales</taxon>
        <taxon>Aspergillaceae</taxon>
        <taxon>Aspergillus</taxon>
        <taxon>Aspergillus subgen. Cremei</taxon>
    </lineage>
</organism>
<evidence type="ECO:0000313" key="4">
    <source>
        <dbReference type="Proteomes" id="UP000184383"/>
    </source>
</evidence>
<dbReference type="Proteomes" id="UP000184383">
    <property type="component" value="Unassembled WGS sequence"/>
</dbReference>
<evidence type="ECO:0000256" key="1">
    <source>
        <dbReference type="SAM" id="MobiDB-lite"/>
    </source>
</evidence>
<evidence type="ECO:0000256" key="2">
    <source>
        <dbReference type="SAM" id="Phobius"/>
    </source>
</evidence>
<name>A0A1L9RK55_ASPWE</name>
<dbReference type="VEuPathDB" id="FungiDB:ASPWEDRAFT_504041"/>
<keyword evidence="2" id="KW-0472">Membrane</keyword>
<evidence type="ECO:0000313" key="3">
    <source>
        <dbReference type="EMBL" id="OJJ35284.1"/>
    </source>
</evidence>
<proteinExistence type="predicted"/>
<keyword evidence="2" id="KW-1133">Transmembrane helix</keyword>
<feature type="region of interest" description="Disordered" evidence="1">
    <location>
        <begin position="159"/>
        <end position="187"/>
    </location>
</feature>
<dbReference type="EMBL" id="KV878212">
    <property type="protein sequence ID" value="OJJ35284.1"/>
    <property type="molecule type" value="Genomic_DNA"/>
</dbReference>
<feature type="transmembrane region" description="Helical" evidence="2">
    <location>
        <begin position="60"/>
        <end position="82"/>
    </location>
</feature>
<keyword evidence="2" id="KW-0812">Transmembrane</keyword>
<sequence length="187" mass="21148">MHMNHGIRVGKWKRSYLTPSLSLEPLSPHTQLSKQDDHTPTSVLHIRDSKENELSPSGKAVLALVLTGATLLIIFLSTFVFLRRKYGPGYTFWSFVTGTRPEPVRRTARDLTTPDIMESLRKDAMSNQKTQKTTGKAAADLYPISKIQSRQRFQTLLLNHPALSPRHKQKKNGPILTRNQPQAPRTV</sequence>
<feature type="compositionally biased region" description="Polar residues" evidence="1">
    <location>
        <begin position="177"/>
        <end position="187"/>
    </location>
</feature>
<keyword evidence="4" id="KW-1185">Reference proteome</keyword>
<protein>
    <submittedName>
        <fullName evidence="3">Uncharacterized protein</fullName>
    </submittedName>
</protein>